<protein>
    <recommendedName>
        <fullName evidence="7">Orotidine 5'-phosphate decarboxylase</fullName>
        <ecNumber evidence="7">4.1.1.23</ecNumber>
    </recommendedName>
    <alternativeName>
        <fullName evidence="7">OMP decarboxylase</fullName>
        <shortName evidence="7">OMPDCase</shortName>
        <shortName evidence="7">OMPdecase</shortName>
    </alternativeName>
</protein>
<dbReference type="RefSeq" id="WP_018975653.1">
    <property type="nucleotide sequence ID" value="NZ_BMLN01000003.1"/>
</dbReference>
<dbReference type="PROSITE" id="PS00156">
    <property type="entry name" value="OMPDECASE"/>
    <property type="match status" value="1"/>
</dbReference>
<organism evidence="11 12">
    <name type="scientific">Saccharibacillus kuerlensis</name>
    <dbReference type="NCBI Taxonomy" id="459527"/>
    <lineage>
        <taxon>Bacteria</taxon>
        <taxon>Bacillati</taxon>
        <taxon>Bacillota</taxon>
        <taxon>Bacilli</taxon>
        <taxon>Bacillales</taxon>
        <taxon>Paenibacillaceae</taxon>
        <taxon>Saccharibacillus</taxon>
    </lineage>
</organism>
<dbReference type="NCBIfam" id="TIGR01740">
    <property type="entry name" value="pyrF"/>
    <property type="match status" value="1"/>
</dbReference>
<comment type="pathway">
    <text evidence="2 7 8">Pyrimidine metabolism; UMP biosynthesis via de novo pathway; UMP from orotate: step 2/2.</text>
</comment>
<feature type="binding site" evidence="7">
    <location>
        <position position="223"/>
    </location>
    <ligand>
        <name>substrate</name>
    </ligand>
</feature>
<dbReference type="EC" id="4.1.1.23" evidence="7"/>
<accession>A0ABQ2KY50</accession>
<feature type="binding site" evidence="7">
    <location>
        <position position="40"/>
    </location>
    <ligand>
        <name>substrate</name>
    </ligand>
</feature>
<proteinExistence type="inferred from homology"/>
<evidence type="ECO:0000313" key="12">
    <source>
        <dbReference type="Proteomes" id="UP000606653"/>
    </source>
</evidence>
<feature type="binding site" evidence="7">
    <location>
        <position position="194"/>
    </location>
    <ligand>
        <name>substrate</name>
    </ligand>
</feature>
<feature type="binding site" evidence="7">
    <location>
        <position position="224"/>
    </location>
    <ligand>
        <name>substrate</name>
    </ligand>
</feature>
<feature type="binding site" evidence="7">
    <location>
        <begin position="67"/>
        <end position="76"/>
    </location>
    <ligand>
        <name>substrate</name>
    </ligand>
</feature>
<evidence type="ECO:0000256" key="3">
    <source>
        <dbReference type="ARBA" id="ARBA00022793"/>
    </source>
</evidence>
<dbReference type="CDD" id="cd04725">
    <property type="entry name" value="OMP_decarboxylase_like"/>
    <property type="match status" value="1"/>
</dbReference>
<dbReference type="Pfam" id="PF00215">
    <property type="entry name" value="OMPdecase"/>
    <property type="match status" value="1"/>
</dbReference>
<dbReference type="SMART" id="SM00934">
    <property type="entry name" value="OMPdecase"/>
    <property type="match status" value="1"/>
</dbReference>
<dbReference type="PANTHER" id="PTHR32119:SF2">
    <property type="entry name" value="OROTIDINE 5'-PHOSPHATE DECARBOXYLASE"/>
    <property type="match status" value="1"/>
</dbReference>
<evidence type="ECO:0000256" key="4">
    <source>
        <dbReference type="ARBA" id="ARBA00022975"/>
    </source>
</evidence>
<comment type="similarity">
    <text evidence="7">Belongs to the OMP decarboxylase family. Type 1 subfamily.</text>
</comment>
<evidence type="ECO:0000256" key="7">
    <source>
        <dbReference type="HAMAP-Rule" id="MF_01200"/>
    </source>
</evidence>
<keyword evidence="5 7" id="KW-0456">Lyase</keyword>
<comment type="function">
    <text evidence="1 7">Catalyzes the decarboxylation of orotidine 5'-monophosphate (OMP) to uridine 5'-monophosphate (UMP).</text>
</comment>
<dbReference type="InterPro" id="IPR014732">
    <property type="entry name" value="OMPdecase"/>
</dbReference>
<keyword evidence="4 7" id="KW-0665">Pyrimidine biosynthesis</keyword>
<sequence length="248" mass="26112">MTSTLTSEMAQRLMIALDYPDAESARTLIRKLEGIPCYMKVGMQLYYQAGPQFVRELKSLGYSVFLDLKMHDIPNTVKGGANSIAKLGVDMFNVHAAGGSKMMAAAVEGVEEALAADSSLSRPLVIAVTQLTSTDSVTMNEEIGIPGSVEDTVIRYAKLAAGAGLDGVVASPLEAEGIKRACGSSFRTVTPGIRPAGSAANDQSRTKTPGEAISGGSDYIVVGRPITAAADPREAALQILEDMSRQQQ</sequence>
<dbReference type="InterPro" id="IPR011060">
    <property type="entry name" value="RibuloseP-bd_barrel"/>
</dbReference>
<feature type="binding site" evidence="7">
    <location>
        <position position="132"/>
    </location>
    <ligand>
        <name>substrate</name>
    </ligand>
</feature>
<keyword evidence="12" id="KW-1185">Reference proteome</keyword>
<dbReference type="InterPro" id="IPR013785">
    <property type="entry name" value="Aldolase_TIM"/>
</dbReference>
<feature type="active site" description="Proton donor" evidence="7">
    <location>
        <position position="69"/>
    </location>
</feature>
<dbReference type="HAMAP" id="MF_01200_B">
    <property type="entry name" value="OMPdecase_type1_B"/>
    <property type="match status" value="1"/>
</dbReference>
<evidence type="ECO:0000256" key="9">
    <source>
        <dbReference type="SAM" id="MobiDB-lite"/>
    </source>
</evidence>
<evidence type="ECO:0000259" key="10">
    <source>
        <dbReference type="SMART" id="SM00934"/>
    </source>
</evidence>
<comment type="caution">
    <text evidence="11">The sequence shown here is derived from an EMBL/GenBank/DDBJ whole genome shotgun (WGS) entry which is preliminary data.</text>
</comment>
<comment type="catalytic activity">
    <reaction evidence="6 7 8">
        <text>orotidine 5'-phosphate + H(+) = UMP + CO2</text>
        <dbReference type="Rhea" id="RHEA:11596"/>
        <dbReference type="ChEBI" id="CHEBI:15378"/>
        <dbReference type="ChEBI" id="CHEBI:16526"/>
        <dbReference type="ChEBI" id="CHEBI:57538"/>
        <dbReference type="ChEBI" id="CHEBI:57865"/>
        <dbReference type="EC" id="4.1.1.23"/>
    </reaction>
</comment>
<gene>
    <name evidence="7 11" type="primary">pyrF</name>
    <name evidence="11" type="ORF">GCM10010969_13400</name>
</gene>
<evidence type="ECO:0000256" key="2">
    <source>
        <dbReference type="ARBA" id="ARBA00004861"/>
    </source>
</evidence>
<dbReference type="EMBL" id="BMLN01000003">
    <property type="protein sequence ID" value="GGN96392.1"/>
    <property type="molecule type" value="Genomic_DNA"/>
</dbReference>
<feature type="domain" description="Orotidine 5'-phosphate decarboxylase" evidence="10">
    <location>
        <begin position="12"/>
        <end position="239"/>
    </location>
</feature>
<keyword evidence="3 7" id="KW-0210">Decarboxylase</keyword>
<dbReference type="InterPro" id="IPR018089">
    <property type="entry name" value="OMPdecase_AS"/>
</dbReference>
<dbReference type="NCBIfam" id="NF001273">
    <property type="entry name" value="PRK00230.1"/>
    <property type="match status" value="1"/>
</dbReference>
<dbReference type="SUPFAM" id="SSF51366">
    <property type="entry name" value="Ribulose-phoshate binding barrel"/>
    <property type="match status" value="1"/>
</dbReference>
<reference evidence="12" key="1">
    <citation type="journal article" date="2019" name="Int. J. Syst. Evol. Microbiol.">
        <title>The Global Catalogue of Microorganisms (GCM) 10K type strain sequencing project: providing services to taxonomists for standard genome sequencing and annotation.</title>
        <authorList>
            <consortium name="The Broad Institute Genomics Platform"/>
            <consortium name="The Broad Institute Genome Sequencing Center for Infectious Disease"/>
            <person name="Wu L."/>
            <person name="Ma J."/>
        </authorList>
    </citation>
    <scope>NUCLEOTIDE SEQUENCE [LARGE SCALE GENOMIC DNA]</scope>
    <source>
        <strain evidence="12">CGMCC 1.6964</strain>
    </source>
</reference>
<evidence type="ECO:0000256" key="8">
    <source>
        <dbReference type="RuleBase" id="RU000512"/>
    </source>
</evidence>
<comment type="subunit">
    <text evidence="7">Homodimer.</text>
</comment>
<dbReference type="Gene3D" id="3.20.20.70">
    <property type="entry name" value="Aldolase class I"/>
    <property type="match status" value="1"/>
</dbReference>
<evidence type="ECO:0000256" key="5">
    <source>
        <dbReference type="ARBA" id="ARBA00023239"/>
    </source>
</evidence>
<evidence type="ECO:0000256" key="6">
    <source>
        <dbReference type="ARBA" id="ARBA00049157"/>
    </source>
</evidence>
<feature type="region of interest" description="Disordered" evidence="9">
    <location>
        <begin position="193"/>
        <end position="212"/>
    </location>
</feature>
<dbReference type="InterPro" id="IPR047596">
    <property type="entry name" value="OMPdecase_bac"/>
</dbReference>
<dbReference type="InterPro" id="IPR001754">
    <property type="entry name" value="OMPdeCOase_dom"/>
</dbReference>
<name>A0ABQ2KY50_9BACL</name>
<feature type="binding site" evidence="7">
    <location>
        <position position="203"/>
    </location>
    <ligand>
        <name>substrate</name>
    </ligand>
</feature>
<evidence type="ECO:0000256" key="1">
    <source>
        <dbReference type="ARBA" id="ARBA00002356"/>
    </source>
</evidence>
<dbReference type="PANTHER" id="PTHR32119">
    <property type="entry name" value="OROTIDINE 5'-PHOSPHATE DECARBOXYLASE"/>
    <property type="match status" value="1"/>
</dbReference>
<evidence type="ECO:0000313" key="11">
    <source>
        <dbReference type="EMBL" id="GGN96392.1"/>
    </source>
</evidence>
<feature type="binding site" evidence="7">
    <location>
        <position position="18"/>
    </location>
    <ligand>
        <name>substrate</name>
    </ligand>
</feature>
<dbReference type="Proteomes" id="UP000606653">
    <property type="component" value="Unassembled WGS sequence"/>
</dbReference>